<reference evidence="5" key="1">
    <citation type="submission" date="2017-02" db="EMBL/GenBank/DDBJ databases">
        <authorList>
            <person name="Dridi B."/>
        </authorList>
    </citation>
    <scope>NUCLEOTIDE SEQUENCE [LARGE SCALE GENOMIC DNA]</scope>
    <source>
        <strain evidence="5">EB411</strain>
    </source>
</reference>
<gene>
    <name evidence="4" type="ORF">FM119_12995</name>
</gene>
<dbReference type="EMBL" id="FUKR01000076">
    <property type="protein sequence ID" value="SJN41984.1"/>
    <property type="molecule type" value="Genomic_DNA"/>
</dbReference>
<dbReference type="InterPro" id="IPR050356">
    <property type="entry name" value="SulA_CellDiv_inhibitor"/>
</dbReference>
<evidence type="ECO:0000313" key="4">
    <source>
        <dbReference type="EMBL" id="SJN41984.1"/>
    </source>
</evidence>
<dbReference type="InterPro" id="IPR001126">
    <property type="entry name" value="UmuC"/>
</dbReference>
<protein>
    <submittedName>
        <fullName evidence="4">DNA polymerase IV-like protein ImuB</fullName>
    </submittedName>
</protein>
<dbReference type="Gene3D" id="3.40.1170.60">
    <property type="match status" value="1"/>
</dbReference>
<sequence>MRTMAVLAPGWVVDAAARRAGADPDGLIAISRGDRILAASAAAAAAGVEEGIRLREAQYRCPELVLLAEDEGTAMRDFSPVVAAIEDAVPGVQLLRPGLLLVRARGAARYYGGEHEAAGRLAEALLAAGSRTARVAVADGPFAAQTALRFTSAVRPVLVVSPGRSAEMLAGLPLSVLDEPELAALLARLGVSRLGELAALDEESVAARFGQGGRIAWTRASAREEEGVVPRVVPPEWTRTRRFEPAAERADEITFRIRTDAEELVAALLEAGRVITVLRVVIVTEHGEQDRLWRHPRWFRPSDVVDRVRWQLQGSGGAALEAAVAELRIVPEGLDAAHEHQRGLWGAGGQERVSGGLARVQSMLGHEGVLIPHLSGGQALADRVRLLPWGEAPAEGEDALRERRSRPWPGRPVGPAPSRVLGAGPAVVVCDGDGAPVTVVGDRLSAEPQQLRLGGADEAVTAWAGPWPVGVRWWEGQAARFRLQLLTAQHNAYLLTGSSHWHLEASYD</sequence>
<organism evidence="4 5">
    <name type="scientific">Mycetocola reblochoni REB411</name>
    <dbReference type="NCBI Taxonomy" id="1255698"/>
    <lineage>
        <taxon>Bacteria</taxon>
        <taxon>Bacillati</taxon>
        <taxon>Actinomycetota</taxon>
        <taxon>Actinomycetes</taxon>
        <taxon>Micrococcales</taxon>
        <taxon>Microbacteriaceae</taxon>
        <taxon>Mycetocola</taxon>
    </lineage>
</organism>
<evidence type="ECO:0000256" key="1">
    <source>
        <dbReference type="ARBA" id="ARBA00022763"/>
    </source>
</evidence>
<proteinExistence type="predicted"/>
<keyword evidence="5" id="KW-1185">Reference proteome</keyword>
<keyword evidence="1" id="KW-0227">DNA damage</keyword>
<dbReference type="Pfam" id="PF00817">
    <property type="entry name" value="IMS"/>
    <property type="match status" value="1"/>
</dbReference>
<feature type="domain" description="UmuC" evidence="3">
    <location>
        <begin position="29"/>
        <end position="147"/>
    </location>
</feature>
<accession>A0A1R4KCV7</accession>
<evidence type="ECO:0000259" key="3">
    <source>
        <dbReference type="Pfam" id="PF00817"/>
    </source>
</evidence>
<dbReference type="InterPro" id="IPR043502">
    <property type="entry name" value="DNA/RNA_pol_sf"/>
</dbReference>
<dbReference type="PANTHER" id="PTHR35369">
    <property type="entry name" value="BLR3025 PROTEIN-RELATED"/>
    <property type="match status" value="1"/>
</dbReference>
<feature type="region of interest" description="Disordered" evidence="2">
    <location>
        <begin position="395"/>
        <end position="417"/>
    </location>
</feature>
<dbReference type="AlphaFoldDB" id="A0A1R4KCV7"/>
<name>A0A1R4KCV7_9MICO</name>
<dbReference type="Proteomes" id="UP000196778">
    <property type="component" value="Unassembled WGS sequence"/>
</dbReference>
<dbReference type="SUPFAM" id="SSF56672">
    <property type="entry name" value="DNA/RNA polymerases"/>
    <property type="match status" value="1"/>
</dbReference>
<evidence type="ECO:0000256" key="2">
    <source>
        <dbReference type="SAM" id="MobiDB-lite"/>
    </source>
</evidence>
<evidence type="ECO:0000313" key="5">
    <source>
        <dbReference type="Proteomes" id="UP000196778"/>
    </source>
</evidence>
<dbReference type="PANTHER" id="PTHR35369:SF2">
    <property type="entry name" value="BLR3025 PROTEIN"/>
    <property type="match status" value="1"/>
</dbReference>
<dbReference type="GO" id="GO:0006281">
    <property type="term" value="P:DNA repair"/>
    <property type="evidence" value="ECO:0007669"/>
    <property type="project" value="InterPro"/>
</dbReference>